<dbReference type="Proteomes" id="UP000051202">
    <property type="component" value="Unassembled WGS sequence"/>
</dbReference>
<dbReference type="Gene3D" id="1.10.287.1120">
    <property type="entry name" value="Bipartite methylase S protein"/>
    <property type="match status" value="1"/>
</dbReference>
<evidence type="ECO:0000313" key="6">
    <source>
        <dbReference type="Proteomes" id="UP000051202"/>
    </source>
</evidence>
<protein>
    <recommendedName>
        <fullName evidence="4">Type I restriction modification DNA specificity domain-containing protein</fullName>
    </recommendedName>
</protein>
<evidence type="ECO:0000256" key="3">
    <source>
        <dbReference type="ARBA" id="ARBA00023125"/>
    </source>
</evidence>
<evidence type="ECO:0000259" key="4">
    <source>
        <dbReference type="Pfam" id="PF01420"/>
    </source>
</evidence>
<keyword evidence="2" id="KW-0680">Restriction system</keyword>
<dbReference type="Pfam" id="PF01420">
    <property type="entry name" value="Methylase_S"/>
    <property type="match status" value="2"/>
</dbReference>
<name>A0A0T6DT41_9GAMM</name>
<organism evidence="5 6">
    <name type="scientific">Psychrobacter piscatorii</name>
    <dbReference type="NCBI Taxonomy" id="554343"/>
    <lineage>
        <taxon>Bacteria</taxon>
        <taxon>Pseudomonadati</taxon>
        <taxon>Pseudomonadota</taxon>
        <taxon>Gammaproteobacteria</taxon>
        <taxon>Moraxellales</taxon>
        <taxon>Moraxellaceae</taxon>
        <taxon>Psychrobacter</taxon>
    </lineage>
</organism>
<dbReference type="GO" id="GO:0003677">
    <property type="term" value="F:DNA binding"/>
    <property type="evidence" value="ECO:0007669"/>
    <property type="project" value="UniProtKB-KW"/>
</dbReference>
<proteinExistence type="inferred from homology"/>
<dbReference type="STRING" id="554343.AS194_06645"/>
<dbReference type="EMBL" id="LNDJ01000055">
    <property type="protein sequence ID" value="KRU22904.1"/>
    <property type="molecule type" value="Genomic_DNA"/>
</dbReference>
<dbReference type="CDD" id="cd17288">
    <property type="entry name" value="RMtype1_S_LlaAI06ORF1089P_TRD1-CR1_like"/>
    <property type="match status" value="1"/>
</dbReference>
<reference evidence="5 6" key="1">
    <citation type="submission" date="2015-11" db="EMBL/GenBank/DDBJ databases">
        <title>Permanent draft genome of Psychrobacter piscatorii LQ58.</title>
        <authorList>
            <person name="Zhou M."/>
            <person name="Dong B."/>
            <person name="Liu Q."/>
        </authorList>
    </citation>
    <scope>NUCLEOTIDE SEQUENCE [LARGE SCALE GENOMIC DNA]</scope>
    <source>
        <strain evidence="5 6">LQ58</strain>
    </source>
</reference>
<evidence type="ECO:0000313" key="5">
    <source>
        <dbReference type="EMBL" id="KRU22904.1"/>
    </source>
</evidence>
<evidence type="ECO:0000256" key="2">
    <source>
        <dbReference type="ARBA" id="ARBA00022747"/>
    </source>
</evidence>
<dbReference type="PANTHER" id="PTHR43140">
    <property type="entry name" value="TYPE-1 RESTRICTION ENZYME ECOKI SPECIFICITY PROTEIN"/>
    <property type="match status" value="1"/>
</dbReference>
<comment type="caution">
    <text evidence="5">The sequence shown here is derived from an EMBL/GenBank/DDBJ whole genome shotgun (WGS) entry which is preliminary data.</text>
</comment>
<accession>A0A0T6DT41</accession>
<gene>
    <name evidence="5" type="ORF">AS194_06645</name>
</gene>
<dbReference type="AlphaFoldDB" id="A0A0T6DT41"/>
<dbReference type="InterPro" id="IPR000055">
    <property type="entry name" value="Restrct_endonuc_typeI_TRD"/>
</dbReference>
<keyword evidence="3" id="KW-0238">DNA-binding</keyword>
<dbReference type="InterPro" id="IPR044946">
    <property type="entry name" value="Restrct_endonuc_typeI_TRD_sf"/>
</dbReference>
<dbReference type="SUPFAM" id="SSF116734">
    <property type="entry name" value="DNA methylase specificity domain"/>
    <property type="match status" value="2"/>
</dbReference>
<dbReference type="Gene3D" id="3.90.220.20">
    <property type="entry name" value="DNA methylase specificity domains"/>
    <property type="match status" value="2"/>
</dbReference>
<keyword evidence="6" id="KW-1185">Reference proteome</keyword>
<dbReference type="RefSeq" id="WP_058024329.1">
    <property type="nucleotide sequence ID" value="NZ_LNDJ01000055.1"/>
</dbReference>
<feature type="domain" description="Type I restriction modification DNA specificity" evidence="4">
    <location>
        <begin position="218"/>
        <end position="359"/>
    </location>
</feature>
<dbReference type="REBASE" id="146842">
    <property type="entry name" value="S.PpiLQ58ORF6640P"/>
</dbReference>
<evidence type="ECO:0000256" key="1">
    <source>
        <dbReference type="ARBA" id="ARBA00010923"/>
    </source>
</evidence>
<dbReference type="PANTHER" id="PTHR43140:SF1">
    <property type="entry name" value="TYPE I RESTRICTION ENZYME ECOKI SPECIFICITY SUBUNIT"/>
    <property type="match status" value="1"/>
</dbReference>
<dbReference type="InterPro" id="IPR051212">
    <property type="entry name" value="Type-I_RE_S_subunit"/>
</dbReference>
<comment type="similarity">
    <text evidence="1">Belongs to the type-I restriction system S methylase family.</text>
</comment>
<feature type="domain" description="Type I restriction modification DNA specificity" evidence="4">
    <location>
        <begin position="22"/>
        <end position="175"/>
    </location>
</feature>
<sequence>MAKYEQYAEYKDSGIEWLGDIPKDWQIKRLKYLCKINTGTKDTINAIEDGIYPFFVRSQTVERINSYGADCEAVLTAGDGVGVGKVYHYINGKFDYHQRVYMLSEFNQITGRFLYYYLSSNFYKVALQGNAKSTVDSLRLPQFLNFEFSLPSLEEQPLIVSYLDHETAQIDTLIEKQQTLIQLLKEKRQAVISHAVTKGLNPDAPLKDSGVEWLGGVPEHWEIGRLKNVLRIRNGRDYKEVEVESGGYPVYGSGGIFKRSSDYLFDGESVLFGRKGTVDKPLLVSGKFWTVDTMFYSEVFSNAKPNYIYHQALLFPFDQLSTNTALPSMTQENLLELGFVIPSFDEQEQICQYLSDKLKVFSNLVSKAEQAIQLMQERRTALISAAVTGKIDVRGWVEHDGIN</sequence>
<dbReference type="GO" id="GO:0009307">
    <property type="term" value="P:DNA restriction-modification system"/>
    <property type="evidence" value="ECO:0007669"/>
    <property type="project" value="UniProtKB-KW"/>
</dbReference>